<keyword evidence="3" id="KW-1185">Reference proteome</keyword>
<dbReference type="GO" id="GO:0043531">
    <property type="term" value="F:ADP binding"/>
    <property type="evidence" value="ECO:0007669"/>
    <property type="project" value="InterPro"/>
</dbReference>
<dbReference type="SUPFAM" id="SSF52540">
    <property type="entry name" value="P-loop containing nucleoside triphosphate hydrolases"/>
    <property type="match status" value="1"/>
</dbReference>
<proteinExistence type="predicted"/>
<dbReference type="InterPro" id="IPR042197">
    <property type="entry name" value="Apaf_helical"/>
</dbReference>
<sequence>MASRRNQGALSSSSTSSRRHEAEFIQDIVKVIEHKLSSTFSIDTKSLVGINFRVEKLKSQTTLARVVYDMVSNQFEACSLIANVREVYEKYGLLRLQETLMNELLMDKDMIVQDVDNGVLMIKNRLHHKKVLLILDDVNELDQMKNLAGENDWLGLGSRVIITTRDEHLLMSRKVDGVYKVEGLNCDKALHLFNMNAFGKEHPTKDYLVLSKAFVCYANGLSLAIEILGSFLFNRSIAEWESELDRLKEFFEPRILNIGIRIRIGFKVKKCGFCIVNKRDEEDFNQFMAQRGNGGITPYKGINVLDNSFGNSTVGAEGNKAKRSRDDYDGLDPVVKEDLMIYQTQIGSKGSQNL</sequence>
<protein>
    <recommendedName>
        <fullName evidence="1">NB-ARC domain-containing protein</fullName>
    </recommendedName>
</protein>
<dbReference type="InterPro" id="IPR044974">
    <property type="entry name" value="Disease_R_plants"/>
</dbReference>
<gene>
    <name evidence="2" type="ORF">SO802_023015</name>
</gene>
<dbReference type="InterPro" id="IPR027417">
    <property type="entry name" value="P-loop_NTPase"/>
</dbReference>
<name>A0AAW2C5F3_9ROSI</name>
<reference evidence="2 3" key="1">
    <citation type="submission" date="2024-01" db="EMBL/GenBank/DDBJ databases">
        <title>A telomere-to-telomere, gap-free genome of sweet tea (Lithocarpus litseifolius).</title>
        <authorList>
            <person name="Zhou J."/>
        </authorList>
    </citation>
    <scope>NUCLEOTIDE SEQUENCE [LARGE SCALE GENOMIC DNA]</scope>
    <source>
        <strain evidence="2">Zhou-2022a</strain>
        <tissue evidence="2">Leaf</tissue>
    </source>
</reference>
<accession>A0AAW2C5F3</accession>
<dbReference type="Proteomes" id="UP001459277">
    <property type="component" value="Unassembled WGS sequence"/>
</dbReference>
<dbReference type="PRINTS" id="PR00364">
    <property type="entry name" value="DISEASERSIST"/>
</dbReference>
<evidence type="ECO:0000313" key="2">
    <source>
        <dbReference type="EMBL" id="KAK9993312.1"/>
    </source>
</evidence>
<dbReference type="Gene3D" id="3.40.50.300">
    <property type="entry name" value="P-loop containing nucleotide triphosphate hydrolases"/>
    <property type="match status" value="1"/>
</dbReference>
<dbReference type="InterPro" id="IPR002182">
    <property type="entry name" value="NB-ARC"/>
</dbReference>
<evidence type="ECO:0000313" key="3">
    <source>
        <dbReference type="Proteomes" id="UP001459277"/>
    </source>
</evidence>
<dbReference type="GO" id="GO:0006952">
    <property type="term" value="P:defense response"/>
    <property type="evidence" value="ECO:0007669"/>
    <property type="project" value="InterPro"/>
</dbReference>
<evidence type="ECO:0000259" key="1">
    <source>
        <dbReference type="Pfam" id="PF00931"/>
    </source>
</evidence>
<organism evidence="2 3">
    <name type="scientific">Lithocarpus litseifolius</name>
    <dbReference type="NCBI Taxonomy" id="425828"/>
    <lineage>
        <taxon>Eukaryota</taxon>
        <taxon>Viridiplantae</taxon>
        <taxon>Streptophyta</taxon>
        <taxon>Embryophyta</taxon>
        <taxon>Tracheophyta</taxon>
        <taxon>Spermatophyta</taxon>
        <taxon>Magnoliopsida</taxon>
        <taxon>eudicotyledons</taxon>
        <taxon>Gunneridae</taxon>
        <taxon>Pentapetalae</taxon>
        <taxon>rosids</taxon>
        <taxon>fabids</taxon>
        <taxon>Fagales</taxon>
        <taxon>Fagaceae</taxon>
        <taxon>Lithocarpus</taxon>
    </lineage>
</organism>
<dbReference type="EMBL" id="JAZDWU010000008">
    <property type="protein sequence ID" value="KAK9993312.1"/>
    <property type="molecule type" value="Genomic_DNA"/>
</dbReference>
<dbReference type="Gene3D" id="1.10.8.430">
    <property type="entry name" value="Helical domain of apoptotic protease-activating factors"/>
    <property type="match status" value="1"/>
</dbReference>
<comment type="caution">
    <text evidence="2">The sequence shown here is derived from an EMBL/GenBank/DDBJ whole genome shotgun (WGS) entry which is preliminary data.</text>
</comment>
<dbReference type="AlphaFoldDB" id="A0AAW2C5F3"/>
<dbReference type="PANTHER" id="PTHR11017:SF559">
    <property type="entry name" value="DISEASE RESISTANCE PROTEIN CHL1"/>
    <property type="match status" value="1"/>
</dbReference>
<dbReference type="PANTHER" id="PTHR11017">
    <property type="entry name" value="LEUCINE-RICH REPEAT-CONTAINING PROTEIN"/>
    <property type="match status" value="1"/>
</dbReference>
<feature type="domain" description="NB-ARC" evidence="1">
    <location>
        <begin position="61"/>
        <end position="201"/>
    </location>
</feature>
<dbReference type="Pfam" id="PF00931">
    <property type="entry name" value="NB-ARC"/>
    <property type="match status" value="1"/>
</dbReference>